<dbReference type="EMBL" id="CP011125">
    <property type="protein sequence ID" value="AKF07337.1"/>
    <property type="molecule type" value="Genomic_DNA"/>
</dbReference>
<dbReference type="PROSITE" id="PS51782">
    <property type="entry name" value="LYSM"/>
    <property type="match status" value="1"/>
</dbReference>
<dbReference type="InterPro" id="IPR036779">
    <property type="entry name" value="LysM_dom_sf"/>
</dbReference>
<evidence type="ECO:0000256" key="1">
    <source>
        <dbReference type="SAM" id="MobiDB-lite"/>
    </source>
</evidence>
<dbReference type="CDD" id="cd00118">
    <property type="entry name" value="LysM"/>
    <property type="match status" value="1"/>
</dbReference>
<proteinExistence type="predicted"/>
<dbReference type="Proteomes" id="UP000034883">
    <property type="component" value="Chromosome"/>
</dbReference>
<feature type="domain" description="LysM" evidence="2">
    <location>
        <begin position="79"/>
        <end position="127"/>
    </location>
</feature>
<dbReference type="InterPro" id="IPR018392">
    <property type="entry name" value="LysM"/>
</dbReference>
<keyword evidence="4" id="KW-1185">Reference proteome</keyword>
<evidence type="ECO:0000313" key="3">
    <source>
        <dbReference type="EMBL" id="AKF07337.1"/>
    </source>
</evidence>
<dbReference type="PANTHER" id="PTHR34700">
    <property type="entry name" value="POTASSIUM BINDING PROTEIN KBP"/>
    <property type="match status" value="1"/>
</dbReference>
<dbReference type="PANTHER" id="PTHR34700:SF4">
    <property type="entry name" value="PHAGE-LIKE ELEMENT PBSX PROTEIN XKDP"/>
    <property type="match status" value="1"/>
</dbReference>
<evidence type="ECO:0000313" key="4">
    <source>
        <dbReference type="Proteomes" id="UP000034883"/>
    </source>
</evidence>
<feature type="region of interest" description="Disordered" evidence="1">
    <location>
        <begin position="33"/>
        <end position="73"/>
    </location>
</feature>
<dbReference type="InterPro" id="IPR052196">
    <property type="entry name" value="Bact_Kbp"/>
</dbReference>
<gene>
    <name evidence="3" type="ORF">DB32_004486</name>
</gene>
<evidence type="ECO:0000259" key="2">
    <source>
        <dbReference type="PROSITE" id="PS51782"/>
    </source>
</evidence>
<dbReference type="KEGG" id="samy:DB32_004486"/>
<dbReference type="STRING" id="927083.DB32_004486"/>
<accession>A0A0F6W4M2</accession>
<organism evidence="3 4">
    <name type="scientific">Sandaracinus amylolyticus</name>
    <dbReference type="NCBI Taxonomy" id="927083"/>
    <lineage>
        <taxon>Bacteria</taxon>
        <taxon>Pseudomonadati</taxon>
        <taxon>Myxococcota</taxon>
        <taxon>Polyangia</taxon>
        <taxon>Polyangiales</taxon>
        <taxon>Sandaracinaceae</taxon>
        <taxon>Sandaracinus</taxon>
    </lineage>
</organism>
<protein>
    <recommendedName>
        <fullName evidence="2">LysM domain-containing protein</fullName>
    </recommendedName>
</protein>
<name>A0A0F6W4M2_9BACT</name>
<sequence>MIMRRTIERVLLLGALSGATFVASPERARAQDDDYWVDVGDDSRSPRSRDRGGPSSLDEATRSGQGMRLGQIAPREIPPSYAVRRGDTLWDITGHFYGNPYEWPRVWSYNPEITNPHWIYPDQSVRLLPEGTPTTIAAPTRGSRVVVRRGVETGTVFLREQGWLDEDALETAGVIVGSPDDHMMLSPFDQAYVRFDHLPDGQSAPQGEYTIFRAIEAGQRTEGEEGTLVRILGALRIDSWDSERRTARATIVEALDPIERGYQVAALPRRFEVVPPERSEIDLDTEIVATLNPTELVGDQQIVFVPVGEEAGVRVGHRFFVVRAGDRWREELAESQRQAATIDPPAEPEEYPDEVIAEARVVSLRPNSAGLLVTRATVPISIGDRAQLRRGY</sequence>
<feature type="compositionally biased region" description="Basic and acidic residues" evidence="1">
    <location>
        <begin position="41"/>
        <end position="52"/>
    </location>
</feature>
<dbReference type="AlphaFoldDB" id="A0A0F6W4M2"/>
<reference evidence="3 4" key="1">
    <citation type="submission" date="2015-03" db="EMBL/GenBank/DDBJ databases">
        <title>Genome assembly of Sandaracinus amylolyticus DSM 53668.</title>
        <authorList>
            <person name="Sharma G."/>
            <person name="Subramanian S."/>
        </authorList>
    </citation>
    <scope>NUCLEOTIDE SEQUENCE [LARGE SCALE GENOMIC DNA]</scope>
    <source>
        <strain evidence="3 4">DSM 53668</strain>
    </source>
</reference>
<dbReference type="Gene3D" id="3.10.350.10">
    <property type="entry name" value="LysM domain"/>
    <property type="match status" value="1"/>
</dbReference>